<protein>
    <submittedName>
        <fullName evidence="2">Uncharacterized protein</fullName>
    </submittedName>
</protein>
<feature type="transmembrane region" description="Helical" evidence="1">
    <location>
        <begin position="6"/>
        <end position="28"/>
    </location>
</feature>
<evidence type="ECO:0000313" key="2">
    <source>
        <dbReference type="EMBL" id="KAF0031764.1"/>
    </source>
</evidence>
<sequence length="156" mass="17583">MESSMAIVGGRETSSNLFFFFFSFWMIITKRKEGTGHSNVRTVVRGVAHRPLTLTSEADVDLQLLSLLENPVVNHSKALRKARLHRHNLFPNTSVAWRCSGLAYIECTYGTSIGVESYCKPAHSTSLLMAAMKSLGCKTFYRARMYFISHDATDRQ</sequence>
<proteinExistence type="predicted"/>
<dbReference type="Proteomes" id="UP000438429">
    <property type="component" value="Unassembled WGS sequence"/>
</dbReference>
<evidence type="ECO:0000313" key="3">
    <source>
        <dbReference type="Proteomes" id="UP000438429"/>
    </source>
</evidence>
<evidence type="ECO:0000256" key="1">
    <source>
        <dbReference type="SAM" id="Phobius"/>
    </source>
</evidence>
<reference evidence="2 3" key="1">
    <citation type="submission" date="2019-06" db="EMBL/GenBank/DDBJ databases">
        <title>Draft genomes of female and male turbot (Scophthalmus maximus).</title>
        <authorList>
            <person name="Xu H."/>
            <person name="Xu X.-W."/>
            <person name="Shao C."/>
            <person name="Chen S."/>
        </authorList>
    </citation>
    <scope>NUCLEOTIDE SEQUENCE [LARGE SCALE GENOMIC DNA]</scope>
    <source>
        <strain evidence="2">Ysfricsl-2016a</strain>
        <tissue evidence="2">Blood</tissue>
    </source>
</reference>
<keyword evidence="1" id="KW-0472">Membrane</keyword>
<organism evidence="2 3">
    <name type="scientific">Scophthalmus maximus</name>
    <name type="common">Turbot</name>
    <name type="synonym">Psetta maxima</name>
    <dbReference type="NCBI Taxonomy" id="52904"/>
    <lineage>
        <taxon>Eukaryota</taxon>
        <taxon>Metazoa</taxon>
        <taxon>Chordata</taxon>
        <taxon>Craniata</taxon>
        <taxon>Vertebrata</taxon>
        <taxon>Euteleostomi</taxon>
        <taxon>Actinopterygii</taxon>
        <taxon>Neopterygii</taxon>
        <taxon>Teleostei</taxon>
        <taxon>Neoteleostei</taxon>
        <taxon>Acanthomorphata</taxon>
        <taxon>Carangaria</taxon>
        <taxon>Pleuronectiformes</taxon>
        <taxon>Pleuronectoidei</taxon>
        <taxon>Scophthalmidae</taxon>
        <taxon>Scophthalmus</taxon>
    </lineage>
</organism>
<name>A0A6A4SL73_SCOMX</name>
<dbReference type="AlphaFoldDB" id="A0A6A4SL73"/>
<accession>A0A6A4SL73</accession>
<keyword evidence="1" id="KW-0812">Transmembrane</keyword>
<gene>
    <name evidence="2" type="ORF">F2P81_016319</name>
</gene>
<dbReference type="EMBL" id="VEVO01000014">
    <property type="protein sequence ID" value="KAF0031764.1"/>
    <property type="molecule type" value="Genomic_DNA"/>
</dbReference>
<comment type="caution">
    <text evidence="2">The sequence shown here is derived from an EMBL/GenBank/DDBJ whole genome shotgun (WGS) entry which is preliminary data.</text>
</comment>
<keyword evidence="1" id="KW-1133">Transmembrane helix</keyword>